<accession>A0AAW2CY03</accession>
<comment type="caution">
    <text evidence="1">The sequence shown here is derived from an EMBL/GenBank/DDBJ whole genome shotgun (WGS) entry which is preliminary data.</text>
</comment>
<dbReference type="EMBL" id="JAZDWU010000005">
    <property type="protein sequence ID" value="KAL0001296.1"/>
    <property type="molecule type" value="Genomic_DNA"/>
</dbReference>
<reference evidence="1 2" key="1">
    <citation type="submission" date="2024-01" db="EMBL/GenBank/DDBJ databases">
        <title>A telomere-to-telomere, gap-free genome of sweet tea (Lithocarpus litseifolius).</title>
        <authorList>
            <person name="Zhou J."/>
        </authorList>
    </citation>
    <scope>NUCLEOTIDE SEQUENCE [LARGE SCALE GENOMIC DNA]</scope>
    <source>
        <strain evidence="1">Zhou-2022a</strain>
        <tissue evidence="1">Leaf</tissue>
    </source>
</reference>
<proteinExistence type="predicted"/>
<sequence length="162" mass="17658">MGDRRWGLGRSAMGLKAICDGQWAMGDGLGQRAMSLGQSAMGLGVDWRAGLAKQIGNEGAGRLKKWDHLRKGWKQYNECFDNETRLGFDAGTGMLQASDEWWTRKIAACPNAKTFKNKDLLNRDFMNIMFGGTVATGKNAFCTNGQIPKETIEGSGDSANST</sequence>
<protein>
    <submittedName>
        <fullName evidence="1">Uncharacterized protein</fullName>
    </submittedName>
</protein>
<dbReference type="PANTHER" id="PTHR31704">
    <property type="entry name" value="MYB/SANT-LIKE DNA-BINDING DOMAIN PROTEIN-RELATED"/>
    <property type="match status" value="1"/>
</dbReference>
<keyword evidence="2" id="KW-1185">Reference proteome</keyword>
<organism evidence="1 2">
    <name type="scientific">Lithocarpus litseifolius</name>
    <dbReference type="NCBI Taxonomy" id="425828"/>
    <lineage>
        <taxon>Eukaryota</taxon>
        <taxon>Viridiplantae</taxon>
        <taxon>Streptophyta</taxon>
        <taxon>Embryophyta</taxon>
        <taxon>Tracheophyta</taxon>
        <taxon>Spermatophyta</taxon>
        <taxon>Magnoliopsida</taxon>
        <taxon>eudicotyledons</taxon>
        <taxon>Gunneridae</taxon>
        <taxon>Pentapetalae</taxon>
        <taxon>rosids</taxon>
        <taxon>fabids</taxon>
        <taxon>Fagales</taxon>
        <taxon>Fagaceae</taxon>
        <taxon>Lithocarpus</taxon>
    </lineage>
</organism>
<dbReference type="AlphaFoldDB" id="A0AAW2CY03"/>
<evidence type="ECO:0000313" key="2">
    <source>
        <dbReference type="Proteomes" id="UP001459277"/>
    </source>
</evidence>
<dbReference type="PANTHER" id="PTHR31704:SF37">
    <property type="entry name" value="HEAT SHOCK PROTEIN"/>
    <property type="match status" value="1"/>
</dbReference>
<dbReference type="Proteomes" id="UP001459277">
    <property type="component" value="Unassembled WGS sequence"/>
</dbReference>
<name>A0AAW2CY03_9ROSI</name>
<evidence type="ECO:0000313" key="1">
    <source>
        <dbReference type="EMBL" id="KAL0001296.1"/>
    </source>
</evidence>
<gene>
    <name evidence="1" type="ORF">SO802_015077</name>
</gene>